<reference evidence="1 2" key="1">
    <citation type="submission" date="2021-06" db="EMBL/GenBank/DDBJ databases">
        <title>Genome sequence of Babesia caballi.</title>
        <authorList>
            <person name="Yamagishi J."/>
            <person name="Kidaka T."/>
            <person name="Ochi A."/>
        </authorList>
    </citation>
    <scope>NUCLEOTIDE SEQUENCE [LARGE SCALE GENOMIC DNA]</scope>
    <source>
        <strain evidence="1">USDA-D6B2</strain>
    </source>
</reference>
<gene>
    <name evidence="1" type="ORF">BcabD6B2_24020</name>
</gene>
<evidence type="ECO:0000313" key="1">
    <source>
        <dbReference type="EMBL" id="GIX62967.1"/>
    </source>
</evidence>
<name>A0AAV4LTH7_BABCB</name>
<dbReference type="Proteomes" id="UP001497744">
    <property type="component" value="Unassembled WGS sequence"/>
</dbReference>
<accession>A0AAV4LTH7</accession>
<keyword evidence="2" id="KW-1185">Reference proteome</keyword>
<evidence type="ECO:0000313" key="2">
    <source>
        <dbReference type="Proteomes" id="UP001497744"/>
    </source>
</evidence>
<dbReference type="GeneID" id="94194448"/>
<comment type="caution">
    <text evidence="1">The sequence shown here is derived from an EMBL/GenBank/DDBJ whole genome shotgun (WGS) entry which is preliminary data.</text>
</comment>
<dbReference type="EMBL" id="BPLF01000002">
    <property type="protein sequence ID" value="GIX62967.1"/>
    <property type="molecule type" value="Genomic_DNA"/>
</dbReference>
<proteinExistence type="predicted"/>
<dbReference type="AlphaFoldDB" id="A0AAV4LTH7"/>
<dbReference type="RefSeq" id="XP_067715036.1">
    <property type="nucleotide sequence ID" value="XM_067858935.1"/>
</dbReference>
<sequence>MGMGRLFEEYEKQLSMDGSEKSILSGVESLGRLVKSQSFAGASLPLQDSPLPLRALASAGFAAERPRDNDVREESVVSTERTRVEDDVGDNVGHLEFVPKRKHLYTFPLAERVKCKCYLKIMLNHAVAGAYIGKQGAHLKRLQAGLNFKLTQSGRGAKGDFTGVGYPCHRANTTLLFEGRLMDILIALRPLYRIIQNDVLALDEESRRAVGGRTLNVKFDLDLVIPVDRKRVLLREAGVRCNVLRNTLGVEVMAGKQNYEWGNIKETIVTIYGFEESVERACEWLGVFLQDSPAVFSKAFTFMDYPKYTLAPAEHLLRVSHHALHGALLVEAGLAQIAHQALQHLVVVQQDGDVGDLAARAAGNARHARLAQRLRAVQLLVVHRVHDVEEALDAVDAVLLGAGPEDAGGDAGEHGHHLAQRAHLQQVLELVVHVANGELPRGDAVRHLLIVAHVHHLLDGADEAADVAHAQQPRNERLGLELLKVVKVLAVPDENDRRVGGGDRREGAAAARVAVQLGDDDAAHVHGLLESGGLVVASLANVAVHHENHVVGLHGVVYQAHLLEERLLLLVPPGGVDDDDVVLALLELGDALGGHAHGVGLTVAAEEGDLHLGGVLLQLVEGACAKGVGADERGAPPLALVVVGELGAGGCLAGTLEADEHDDVGLALLGCEGLAVAGEHGDELLDHRLREGEAGRRRVAARRPGGRRGGYYLPSG</sequence>
<protein>
    <submittedName>
        <fullName evidence="1">Telomere elongation protein</fullName>
    </submittedName>
</protein>
<organism evidence="1 2">
    <name type="scientific">Babesia caballi</name>
    <dbReference type="NCBI Taxonomy" id="5871"/>
    <lineage>
        <taxon>Eukaryota</taxon>
        <taxon>Sar</taxon>
        <taxon>Alveolata</taxon>
        <taxon>Apicomplexa</taxon>
        <taxon>Aconoidasida</taxon>
        <taxon>Piroplasmida</taxon>
        <taxon>Babesiidae</taxon>
        <taxon>Babesia</taxon>
    </lineage>
</organism>